<dbReference type="Pfam" id="PF08267">
    <property type="entry name" value="Meth_synt_1"/>
    <property type="match status" value="1"/>
</dbReference>
<evidence type="ECO:0000256" key="1">
    <source>
        <dbReference type="ARBA" id="ARBA00002777"/>
    </source>
</evidence>
<evidence type="ECO:0000313" key="16">
    <source>
        <dbReference type="EMBL" id="QEA33992.1"/>
    </source>
</evidence>
<evidence type="ECO:0000256" key="6">
    <source>
        <dbReference type="ARBA" id="ARBA00022679"/>
    </source>
</evidence>
<dbReference type="InterPro" id="IPR013215">
    <property type="entry name" value="Cbl-indep_Met_Synth_N"/>
</dbReference>
<organism evidence="16 17">
    <name type="scientific">Leuconostoc carnosum</name>
    <dbReference type="NCBI Taxonomy" id="1252"/>
    <lineage>
        <taxon>Bacteria</taxon>
        <taxon>Bacillati</taxon>
        <taxon>Bacillota</taxon>
        <taxon>Bacilli</taxon>
        <taxon>Lactobacillales</taxon>
        <taxon>Lactobacillaceae</taxon>
        <taxon>Leuconostoc</taxon>
    </lineage>
</organism>
<comment type="cofactor">
    <cofactor evidence="12">
        <name>Zn(2+)</name>
        <dbReference type="ChEBI" id="CHEBI:29105"/>
    </cofactor>
    <text evidence="12">Binds 2 Zn(2+) ions per subunit.</text>
</comment>
<reference evidence="16 17" key="1">
    <citation type="submission" date="2019-06" db="EMBL/GenBank/DDBJ databases">
        <title>Genome analyses of bacteria isolated from kimchi.</title>
        <authorList>
            <person name="Lee S."/>
            <person name="Ahn S."/>
            <person name="Roh S."/>
        </authorList>
    </citation>
    <scope>NUCLEOTIDE SEQUENCE [LARGE SCALE GENOMIC DNA]</scope>
    <source>
        <strain evidence="16 17">CBA3620</strain>
    </source>
</reference>
<evidence type="ECO:0000256" key="12">
    <source>
        <dbReference type="PIRSR" id="PIRSR000382-2"/>
    </source>
</evidence>
<evidence type="ECO:0000256" key="5">
    <source>
        <dbReference type="ARBA" id="ARBA00022605"/>
    </source>
</evidence>
<evidence type="ECO:0000256" key="11">
    <source>
        <dbReference type="PIRSR" id="PIRSR000382-1"/>
    </source>
</evidence>
<gene>
    <name evidence="10 16" type="primary">metE</name>
    <name evidence="16" type="ORF">FGL89_07590</name>
</gene>
<keyword evidence="9 10" id="KW-0486">Methionine biosynthesis</keyword>
<keyword evidence="7 10" id="KW-0479">Metal-binding</keyword>
<feature type="binding site" evidence="10 11">
    <location>
        <position position="606"/>
    </location>
    <ligand>
        <name>L-homocysteine</name>
        <dbReference type="ChEBI" id="CHEBI:58199"/>
    </ligand>
</feature>
<feature type="binding site" evidence="12">
    <location>
        <position position="733"/>
    </location>
    <ligand>
        <name>Zn(2+)</name>
        <dbReference type="ChEBI" id="CHEBI:29105"/>
        <label>1</label>
        <note>catalytic</note>
    </ligand>
</feature>
<dbReference type="HAMAP" id="MF_00172">
    <property type="entry name" value="Meth_synth"/>
    <property type="match status" value="1"/>
</dbReference>
<evidence type="ECO:0000259" key="15">
    <source>
        <dbReference type="Pfam" id="PF08267"/>
    </source>
</evidence>
<sequence>MTTVKSSNLGYPRLGEHREWKKLLESYWKGDVTEKEFHATSKEIRLTNLKKQIDAGIDIVPVADNSNYDHVLDTSVAFNIVPTRFGSYTKKLTLDQYYDIARGNKDNVAADMTKWFNINYHYTVPEFDNTQPRLLENRWLKYWQEAKNELGVNGKPVIVGPVTLIKLGKLHGDYVSTEKDIDILLDSILPLYQQVFKELQDAGVDWVQLDEPSLVKVAHEEEVKPYRRAVEALRAAAPKLNIELQTYFDAIDPYQSVVNLPVQAVGLDFVNGNGENLRHIREFGFPKEKILAAGVIDGHNVWTADLSKKLQLVTELQGISSELWIQPSNTLLHVPITTKYETAAAPELLGGLAFADEKLPEIVTLTQTLNGDDTRVSFTENAAALKALNESKARNNVTVQTAIKNLDQSHVERHSTYAERSKLQQAQLHLPKLPTTTIGSFPQSTEVRAKRAAWRKGHLTDDQYDAFIKLETTRWIKLQEDLGLDVLVHGEFERTDMVEYFGQKLDGFYATQNGWVQSYGSRGVRPPVIFGDVDYIEPITVAASTYAQSQTEKPVKGMLTAPLTIINWSFVRNDIKRADVQNQIALALRQEVINLEKAGINIIQVDEPALREGLPLKKRNWQNYLDEAVYSFKITTTGVRDETQIHTHMCYSDFEDIISTISDLDADVISIETSRSHGEIISAFEAVDYDKQIGLGVYDIHSPRIPTVEEIADNIRRGLKVIDDKQFWVNPDCGLKTRNEEQTLSALANLEKARNTVLTELEAEA</sequence>
<dbReference type="InterPro" id="IPR002629">
    <property type="entry name" value="Met_Synth_C/arc"/>
</dbReference>
<evidence type="ECO:0000313" key="17">
    <source>
        <dbReference type="Proteomes" id="UP000321332"/>
    </source>
</evidence>
<dbReference type="Pfam" id="PF01717">
    <property type="entry name" value="Meth_synt_2"/>
    <property type="match status" value="1"/>
</dbReference>
<dbReference type="PANTHER" id="PTHR30519">
    <property type="entry name" value="5-METHYLTETRAHYDROPTEROYLTRIGLUTAMATE--HOMOCYSTEINE METHYLTRANSFERASE"/>
    <property type="match status" value="1"/>
</dbReference>
<feature type="binding site" evidence="12">
    <location>
        <position position="663"/>
    </location>
    <ligand>
        <name>Zn(2+)</name>
        <dbReference type="ChEBI" id="CHEBI:29105"/>
        <label>1</label>
        <note>catalytic</note>
    </ligand>
</feature>
<feature type="binding site" evidence="10">
    <location>
        <position position="491"/>
    </location>
    <ligand>
        <name>L-homocysteine</name>
        <dbReference type="ChEBI" id="CHEBI:58199"/>
    </ligand>
</feature>
<evidence type="ECO:0000256" key="4">
    <source>
        <dbReference type="ARBA" id="ARBA00022603"/>
    </source>
</evidence>
<feature type="binding site" evidence="12">
    <location>
        <position position="650"/>
    </location>
    <ligand>
        <name>Zn(2+)</name>
        <dbReference type="ChEBI" id="CHEBI:29105"/>
        <label>1</label>
        <note>catalytic</note>
    </ligand>
</feature>
<feature type="binding site" evidence="12">
    <location>
        <position position="672"/>
    </location>
    <ligand>
        <name>Zn(2+)</name>
        <dbReference type="ChEBI" id="CHEBI:29105"/>
        <label>1</label>
        <note>catalytic</note>
    </ligand>
</feature>
<evidence type="ECO:0000256" key="10">
    <source>
        <dbReference type="HAMAP-Rule" id="MF_00172"/>
    </source>
</evidence>
<feature type="binding site" evidence="10">
    <location>
        <position position="672"/>
    </location>
    <ligand>
        <name>Zn(2+)</name>
        <dbReference type="ChEBI" id="CHEBI:29105"/>
        <note>catalytic</note>
    </ligand>
</feature>
<dbReference type="Gene3D" id="3.20.20.210">
    <property type="match status" value="2"/>
</dbReference>
<dbReference type="EMBL" id="CP042374">
    <property type="protein sequence ID" value="QEA33992.1"/>
    <property type="molecule type" value="Genomic_DNA"/>
</dbReference>
<dbReference type="InterPro" id="IPR006276">
    <property type="entry name" value="Cobalamin-indep_Met_synthase"/>
</dbReference>
<evidence type="ECO:0000256" key="2">
    <source>
        <dbReference type="ARBA" id="ARBA00004681"/>
    </source>
</evidence>
<feature type="binding site" evidence="10 11">
    <location>
        <position position="491"/>
    </location>
    <ligand>
        <name>L-methionine</name>
        <dbReference type="ChEBI" id="CHEBI:57844"/>
    </ligand>
</feature>
<comment type="catalytic activity">
    <reaction evidence="10">
        <text>5-methyltetrahydropteroyltri-L-glutamate + L-homocysteine = tetrahydropteroyltri-L-glutamate + L-methionine</text>
        <dbReference type="Rhea" id="RHEA:21196"/>
        <dbReference type="ChEBI" id="CHEBI:57844"/>
        <dbReference type="ChEBI" id="CHEBI:58140"/>
        <dbReference type="ChEBI" id="CHEBI:58199"/>
        <dbReference type="ChEBI" id="CHEBI:58207"/>
        <dbReference type="EC" id="2.1.1.14"/>
    </reaction>
</comment>
<evidence type="ECO:0000256" key="3">
    <source>
        <dbReference type="ARBA" id="ARBA00009553"/>
    </source>
</evidence>
<dbReference type="GO" id="GO:0009086">
    <property type="term" value="P:methionine biosynthetic process"/>
    <property type="evidence" value="ECO:0007669"/>
    <property type="project" value="UniProtKB-UniRule"/>
</dbReference>
<evidence type="ECO:0000256" key="7">
    <source>
        <dbReference type="ARBA" id="ARBA00022723"/>
    </source>
</evidence>
<dbReference type="OMA" id="KVMKGML"/>
<dbReference type="RefSeq" id="WP_014974569.1">
    <property type="nucleotide sequence ID" value="NZ_CP042374.1"/>
</dbReference>
<feature type="active site" description="Proton donor" evidence="10 13">
    <location>
        <position position="701"/>
    </location>
</feature>
<feature type="binding site" evidence="10 11">
    <location>
        <position position="606"/>
    </location>
    <ligand>
        <name>L-methionine</name>
        <dbReference type="ChEBI" id="CHEBI:57844"/>
    </ligand>
</feature>
<comment type="function">
    <text evidence="1 10">Catalyzes the transfer of a methyl group from 5-methyltetrahydrofolate to homocysteine resulting in methionine formation.</text>
</comment>
<dbReference type="GO" id="GO:0032259">
    <property type="term" value="P:methylation"/>
    <property type="evidence" value="ECO:0007669"/>
    <property type="project" value="UniProtKB-KW"/>
</dbReference>
<dbReference type="NCBIfam" id="NF003556">
    <property type="entry name" value="PRK05222.1"/>
    <property type="match status" value="1"/>
</dbReference>
<feature type="binding site" evidence="10 11">
    <location>
        <position position="568"/>
    </location>
    <ligand>
        <name>5-methyltetrahydropteroyltri-L-glutamate</name>
        <dbReference type="ChEBI" id="CHEBI:58207"/>
    </ligand>
</feature>
<dbReference type="SUPFAM" id="SSF51726">
    <property type="entry name" value="UROD/MetE-like"/>
    <property type="match status" value="2"/>
</dbReference>
<dbReference type="CDD" id="cd03312">
    <property type="entry name" value="CIMS_N_terminal_like"/>
    <property type="match status" value="1"/>
</dbReference>
<dbReference type="EC" id="2.1.1.14" evidence="10"/>
<feature type="domain" description="Cobalamin-independent methionine synthase MetE N-terminal" evidence="15">
    <location>
        <begin position="6"/>
        <end position="318"/>
    </location>
</feature>
<keyword evidence="6 10" id="KW-0808">Transferase</keyword>
<evidence type="ECO:0000259" key="14">
    <source>
        <dbReference type="Pfam" id="PF01717"/>
    </source>
</evidence>
<feature type="binding site" evidence="10">
    <location>
        <begin position="18"/>
        <end position="21"/>
    </location>
    <ligand>
        <name>5-methyltetrahydropteroyltri-L-glutamate</name>
        <dbReference type="ChEBI" id="CHEBI:58207"/>
    </ligand>
</feature>
<dbReference type="PIRSF" id="PIRSF000382">
    <property type="entry name" value="MeTrfase_B12_ind"/>
    <property type="match status" value="1"/>
</dbReference>
<feature type="binding site" evidence="10 11">
    <location>
        <begin position="438"/>
        <end position="440"/>
    </location>
    <ligand>
        <name>L-homocysteine</name>
        <dbReference type="ChEBI" id="CHEBI:58199"/>
    </ligand>
</feature>
<comment type="pathway">
    <text evidence="2 10">Amino-acid biosynthesis; L-methionine biosynthesis via de novo pathway; L-methionine from L-homocysteine (MetE route): step 1/1.</text>
</comment>
<dbReference type="AlphaFoldDB" id="A0AAE6M288"/>
<dbReference type="GO" id="GO:0003871">
    <property type="term" value="F:5-methyltetrahydropteroyltriglutamate-homocysteine S-methyltransferase activity"/>
    <property type="evidence" value="ECO:0007669"/>
    <property type="project" value="UniProtKB-UniRule"/>
</dbReference>
<feature type="domain" description="Cobalamin-independent methionine synthase MetE C-terminal/archaeal" evidence="14">
    <location>
        <begin position="433"/>
        <end position="753"/>
    </location>
</feature>
<evidence type="ECO:0000256" key="8">
    <source>
        <dbReference type="ARBA" id="ARBA00022833"/>
    </source>
</evidence>
<evidence type="ECO:0000256" key="9">
    <source>
        <dbReference type="ARBA" id="ARBA00023167"/>
    </source>
</evidence>
<dbReference type="Proteomes" id="UP000321332">
    <property type="component" value="Chromosome"/>
</dbReference>
<name>A0AAE6M288_LEUCA</name>
<feature type="binding site" evidence="10">
    <location>
        <position position="650"/>
    </location>
    <ligand>
        <name>Zn(2+)</name>
        <dbReference type="ChEBI" id="CHEBI:29105"/>
        <note>catalytic</note>
    </ligand>
</feature>
<comment type="similarity">
    <text evidence="3 10">Belongs to the vitamin-B12 independent methionine synthase family.</text>
</comment>
<feature type="binding site" evidence="11">
    <location>
        <position position="21"/>
    </location>
    <ligand>
        <name>5-methyltetrahydropteroyltri-L-glutamate</name>
        <dbReference type="ChEBI" id="CHEBI:58207"/>
    </ligand>
</feature>
<evidence type="ECO:0000256" key="13">
    <source>
        <dbReference type="PIRSR" id="PIRSR000382-3"/>
    </source>
</evidence>
<feature type="binding site" evidence="10">
    <location>
        <position position="733"/>
    </location>
    <ligand>
        <name>Zn(2+)</name>
        <dbReference type="ChEBI" id="CHEBI:29105"/>
        <note>catalytic</note>
    </ligand>
</feature>
<protein>
    <recommendedName>
        <fullName evidence="10">5-methyltetrahydropteroyltriglutamate--homocysteine methyltransferase</fullName>
        <ecNumber evidence="10">2.1.1.14</ecNumber>
    </recommendedName>
    <alternativeName>
        <fullName evidence="10">Cobalamin-independent methionine synthase</fullName>
    </alternativeName>
    <alternativeName>
        <fullName evidence="10">Methionine synthase, vitamin-B12 independent isozyme</fullName>
    </alternativeName>
</protein>
<keyword evidence="10" id="KW-0677">Repeat</keyword>
<feature type="binding site" evidence="12">
    <location>
        <position position="648"/>
    </location>
    <ligand>
        <name>Zn(2+)</name>
        <dbReference type="ChEBI" id="CHEBI:29105"/>
        <label>1</label>
        <note>catalytic</note>
    </ligand>
</feature>
<comment type="cofactor">
    <cofactor evidence="10">
        <name>Zn(2+)</name>
        <dbReference type="ChEBI" id="CHEBI:29105"/>
    </cofactor>
    <text evidence="10">Binds 1 zinc ion per subunit.</text>
</comment>
<dbReference type="InterPro" id="IPR038071">
    <property type="entry name" value="UROD/MetE-like_sf"/>
</dbReference>
<keyword evidence="8 10" id="KW-0862">Zinc</keyword>
<dbReference type="GO" id="GO:0008270">
    <property type="term" value="F:zinc ion binding"/>
    <property type="evidence" value="ECO:0007669"/>
    <property type="project" value="InterPro"/>
</dbReference>
<dbReference type="GeneID" id="61187611"/>
<feature type="binding site" evidence="10 11">
    <location>
        <begin position="438"/>
        <end position="440"/>
    </location>
    <ligand>
        <name>L-methionine</name>
        <dbReference type="ChEBI" id="CHEBI:57844"/>
    </ligand>
</feature>
<dbReference type="NCBIfam" id="TIGR01371">
    <property type="entry name" value="met_syn_B12ind"/>
    <property type="match status" value="1"/>
</dbReference>
<keyword evidence="4 10" id="KW-0489">Methyltransferase</keyword>
<accession>A0AAE6M288</accession>
<feature type="binding site" evidence="10">
    <location>
        <position position="612"/>
    </location>
    <ligand>
        <name>5-methyltetrahydropteroyltri-L-glutamate</name>
        <dbReference type="ChEBI" id="CHEBI:58207"/>
    </ligand>
</feature>
<keyword evidence="5 10" id="KW-0028">Amino-acid biosynthesis</keyword>
<feature type="binding site" evidence="10">
    <location>
        <position position="114"/>
    </location>
    <ligand>
        <name>5-methyltetrahydropteroyltri-L-glutamate</name>
        <dbReference type="ChEBI" id="CHEBI:58207"/>
    </ligand>
</feature>
<proteinExistence type="inferred from homology"/>
<comment type="caution">
    <text evidence="10">Lacks conserved residue(s) required for the propagation of feature annotation.</text>
</comment>
<feature type="binding site" evidence="10">
    <location>
        <position position="648"/>
    </location>
    <ligand>
        <name>Zn(2+)</name>
        <dbReference type="ChEBI" id="CHEBI:29105"/>
        <note>catalytic</note>
    </ligand>
</feature>
<feature type="binding site" evidence="11">
    <location>
        <position position="119"/>
    </location>
    <ligand>
        <name>5-methyltetrahydropteroyltri-L-glutamate</name>
        <dbReference type="ChEBI" id="CHEBI:58207"/>
    </ligand>
</feature>
<dbReference type="CDD" id="cd03311">
    <property type="entry name" value="CIMS_C_terminal_like"/>
    <property type="match status" value="1"/>
</dbReference>